<dbReference type="EMBL" id="CP031229">
    <property type="protein sequence ID" value="AXH96370.1"/>
    <property type="molecule type" value="Genomic_DNA"/>
</dbReference>
<sequence length="71" mass="7918">MKREQLQRALHTLDQVDANVLGLVLNRLPIKGPDAYEAYTSYRPDLATEGRGKRPRSRKVRRGAEASAAQG</sequence>
<evidence type="ECO:0000313" key="3">
    <source>
        <dbReference type="Proteomes" id="UP000253790"/>
    </source>
</evidence>
<evidence type="ECO:0000313" key="2">
    <source>
        <dbReference type="EMBL" id="AXH96370.1"/>
    </source>
</evidence>
<protein>
    <submittedName>
        <fullName evidence="2">Uncharacterized protein</fullName>
    </submittedName>
</protein>
<proteinExistence type="predicted"/>
<reference evidence="2 3" key="1">
    <citation type="submission" date="2018-07" db="EMBL/GenBank/DDBJ databases">
        <title>Complete genome sequencing of Ornithinimicrobium sp. AMA3305.</title>
        <authorList>
            <person name="Bae J.-W."/>
        </authorList>
    </citation>
    <scope>NUCLEOTIDE SEQUENCE [LARGE SCALE GENOMIC DNA]</scope>
    <source>
        <strain evidence="2 3">AMA3305</strain>
    </source>
</reference>
<feature type="region of interest" description="Disordered" evidence="1">
    <location>
        <begin position="46"/>
        <end position="71"/>
    </location>
</feature>
<dbReference type="OrthoDB" id="9812433at2"/>
<accession>A0A345NMW2</accession>
<gene>
    <name evidence="2" type="ORF">DV701_09785</name>
</gene>
<organism evidence="2 3">
    <name type="scientific">Ornithinimicrobium avium</name>
    <dbReference type="NCBI Taxonomy" id="2283195"/>
    <lineage>
        <taxon>Bacteria</taxon>
        <taxon>Bacillati</taxon>
        <taxon>Actinomycetota</taxon>
        <taxon>Actinomycetes</taxon>
        <taxon>Micrococcales</taxon>
        <taxon>Ornithinimicrobiaceae</taxon>
        <taxon>Ornithinimicrobium</taxon>
    </lineage>
</organism>
<dbReference type="Proteomes" id="UP000253790">
    <property type="component" value="Chromosome"/>
</dbReference>
<name>A0A345NMW2_9MICO</name>
<dbReference type="AlphaFoldDB" id="A0A345NMW2"/>
<evidence type="ECO:0000256" key="1">
    <source>
        <dbReference type="SAM" id="MobiDB-lite"/>
    </source>
</evidence>
<keyword evidence="3" id="KW-1185">Reference proteome</keyword>
<dbReference type="KEGG" id="orn:DV701_09785"/>